<keyword evidence="2" id="KW-1185">Reference proteome</keyword>
<dbReference type="EMBL" id="CAJHUC010000667">
    <property type="protein sequence ID" value="CAD7697491.1"/>
    <property type="molecule type" value="Genomic_DNA"/>
</dbReference>
<organism evidence="1 2">
    <name type="scientific">Ostreobium quekettii</name>
    <dbReference type="NCBI Taxonomy" id="121088"/>
    <lineage>
        <taxon>Eukaryota</taxon>
        <taxon>Viridiplantae</taxon>
        <taxon>Chlorophyta</taxon>
        <taxon>core chlorophytes</taxon>
        <taxon>Ulvophyceae</taxon>
        <taxon>TCBD clade</taxon>
        <taxon>Bryopsidales</taxon>
        <taxon>Ostreobineae</taxon>
        <taxon>Ostreobiaceae</taxon>
        <taxon>Ostreobium</taxon>
    </lineage>
</organism>
<proteinExistence type="predicted"/>
<protein>
    <submittedName>
        <fullName evidence="1">Uncharacterized protein</fullName>
    </submittedName>
</protein>
<reference evidence="1" key="1">
    <citation type="submission" date="2020-12" db="EMBL/GenBank/DDBJ databases">
        <authorList>
            <person name="Iha C."/>
        </authorList>
    </citation>
    <scope>NUCLEOTIDE SEQUENCE</scope>
</reference>
<dbReference type="AlphaFoldDB" id="A0A8S1IQR5"/>
<evidence type="ECO:0000313" key="2">
    <source>
        <dbReference type="Proteomes" id="UP000708148"/>
    </source>
</evidence>
<comment type="caution">
    <text evidence="1">The sequence shown here is derived from an EMBL/GenBank/DDBJ whole genome shotgun (WGS) entry which is preliminary data.</text>
</comment>
<dbReference type="Proteomes" id="UP000708148">
    <property type="component" value="Unassembled WGS sequence"/>
</dbReference>
<feature type="non-terminal residue" evidence="1">
    <location>
        <position position="129"/>
    </location>
</feature>
<accession>A0A8S1IQR5</accession>
<name>A0A8S1IQR5_9CHLO</name>
<gene>
    <name evidence="1" type="ORF">OSTQU699_LOCUS2850</name>
</gene>
<evidence type="ECO:0000313" key="1">
    <source>
        <dbReference type="EMBL" id="CAD7697491.1"/>
    </source>
</evidence>
<sequence length="129" mass="14903">MTKIKPEVPGGATSDRIVLFSDGLLFRLWAFLVAFKEQLTFYSVCMLKNEWRLAGSQGAIGTQREIGRFQWCLAAWRMEQNSPVAVYLRRIPFVSWHSSHSTHRQSEEEWTCDESMEPGIIWLQGMCCV</sequence>